<protein>
    <submittedName>
        <fullName evidence="5">CoA-binding domain protein</fullName>
    </submittedName>
</protein>
<dbReference type="KEGG" id="wma:WM2015_966"/>
<dbReference type="InterPro" id="IPR000182">
    <property type="entry name" value="GNAT_dom"/>
</dbReference>
<dbReference type="InterPro" id="IPR013815">
    <property type="entry name" value="ATP_grasp_subdomain_1"/>
</dbReference>
<dbReference type="InterPro" id="IPR036291">
    <property type="entry name" value="NAD(P)-bd_dom_sf"/>
</dbReference>
<proteinExistence type="inferred from homology"/>
<keyword evidence="2" id="KW-0547">Nucleotide-binding</keyword>
<dbReference type="Pfam" id="PF00583">
    <property type="entry name" value="Acetyltransf_1"/>
    <property type="match status" value="1"/>
</dbReference>
<reference evidence="5 6" key="1">
    <citation type="submission" date="2015-07" db="EMBL/GenBank/DDBJ databases">
        <authorList>
            <person name="Noorani M."/>
        </authorList>
    </citation>
    <scope>NUCLEOTIDE SEQUENCE [LARGE SCALE GENOMIC DNA]</scope>
    <source>
        <strain evidence="5 6">KCTC 42284</strain>
    </source>
</reference>
<dbReference type="PANTHER" id="PTHR43334:SF1">
    <property type="entry name" value="3-HYDROXYPROPIONATE--COA LIGASE [ADP-FORMING]"/>
    <property type="match status" value="1"/>
</dbReference>
<dbReference type="FunFam" id="3.30.1490.20:FF:000020">
    <property type="entry name" value="Protein lysine acetyltransferase"/>
    <property type="match status" value="1"/>
</dbReference>
<evidence type="ECO:0000256" key="2">
    <source>
        <dbReference type="ARBA" id="ARBA00022741"/>
    </source>
</evidence>
<dbReference type="InterPro" id="IPR003781">
    <property type="entry name" value="CoA-bd"/>
</dbReference>
<gene>
    <name evidence="5" type="ORF">WM2015_966</name>
</gene>
<keyword evidence="6" id="KW-1185">Reference proteome</keyword>
<organism evidence="5 6">
    <name type="scientific">Wenzhouxiangella marina</name>
    <dbReference type="NCBI Taxonomy" id="1579979"/>
    <lineage>
        <taxon>Bacteria</taxon>
        <taxon>Pseudomonadati</taxon>
        <taxon>Pseudomonadota</taxon>
        <taxon>Gammaproteobacteria</taxon>
        <taxon>Chromatiales</taxon>
        <taxon>Wenzhouxiangellaceae</taxon>
        <taxon>Wenzhouxiangella</taxon>
    </lineage>
</organism>
<dbReference type="Gene3D" id="3.30.1490.20">
    <property type="entry name" value="ATP-grasp fold, A domain"/>
    <property type="match status" value="1"/>
</dbReference>
<dbReference type="InterPro" id="IPR016181">
    <property type="entry name" value="Acyl_CoA_acyltransferase"/>
</dbReference>
<evidence type="ECO:0000256" key="4">
    <source>
        <dbReference type="ARBA" id="ARBA00060888"/>
    </source>
</evidence>
<dbReference type="AlphaFoldDB" id="A0A0K0XUP8"/>
<dbReference type="Gene3D" id="3.40.50.261">
    <property type="entry name" value="Succinyl-CoA synthetase domains"/>
    <property type="match status" value="2"/>
</dbReference>
<dbReference type="PANTHER" id="PTHR43334">
    <property type="entry name" value="ACETATE--COA LIGASE [ADP-FORMING]"/>
    <property type="match status" value="1"/>
</dbReference>
<dbReference type="GO" id="GO:0005524">
    <property type="term" value="F:ATP binding"/>
    <property type="evidence" value="ECO:0007669"/>
    <property type="project" value="UniProtKB-UniRule"/>
</dbReference>
<name>A0A0K0XUP8_9GAMM</name>
<keyword evidence="1" id="KW-0436">Ligase</keyword>
<comment type="similarity">
    <text evidence="4">In the N-terminal section; belongs to the acetate CoA ligase alpha subunit family.</text>
</comment>
<dbReference type="EMBL" id="CP012154">
    <property type="protein sequence ID" value="AKS41347.1"/>
    <property type="molecule type" value="Genomic_DNA"/>
</dbReference>
<dbReference type="Pfam" id="PF13607">
    <property type="entry name" value="Succ_CoA_lig"/>
    <property type="match status" value="1"/>
</dbReference>
<accession>A0A0K0XUP8</accession>
<dbReference type="InterPro" id="IPR011761">
    <property type="entry name" value="ATP-grasp"/>
</dbReference>
<dbReference type="Gene3D" id="3.40.50.720">
    <property type="entry name" value="NAD(P)-binding Rossmann-like Domain"/>
    <property type="match status" value="1"/>
</dbReference>
<evidence type="ECO:0000256" key="1">
    <source>
        <dbReference type="ARBA" id="ARBA00022598"/>
    </source>
</evidence>
<evidence type="ECO:0000313" key="5">
    <source>
        <dbReference type="EMBL" id="AKS41347.1"/>
    </source>
</evidence>
<dbReference type="Gene3D" id="3.40.630.30">
    <property type="match status" value="1"/>
</dbReference>
<dbReference type="Gene3D" id="3.30.470.20">
    <property type="entry name" value="ATP-grasp fold, B domain"/>
    <property type="match status" value="1"/>
</dbReference>
<dbReference type="RefSeq" id="WP_049724987.1">
    <property type="nucleotide sequence ID" value="NZ_CP012154.1"/>
</dbReference>
<evidence type="ECO:0000313" key="6">
    <source>
        <dbReference type="Proteomes" id="UP000066624"/>
    </source>
</evidence>
<dbReference type="OrthoDB" id="9807426at2"/>
<dbReference type="PROSITE" id="PS51186">
    <property type="entry name" value="GNAT"/>
    <property type="match status" value="1"/>
</dbReference>
<dbReference type="InterPro" id="IPR032875">
    <property type="entry name" value="Succ_CoA_lig_flav_dom"/>
</dbReference>
<dbReference type="STRING" id="1579979.WM2015_966"/>
<dbReference type="SUPFAM" id="SSF55729">
    <property type="entry name" value="Acyl-CoA N-acyltransferases (Nat)"/>
    <property type="match status" value="1"/>
</dbReference>
<dbReference type="Proteomes" id="UP000066624">
    <property type="component" value="Chromosome"/>
</dbReference>
<dbReference type="GO" id="GO:0046872">
    <property type="term" value="F:metal ion binding"/>
    <property type="evidence" value="ECO:0007669"/>
    <property type="project" value="InterPro"/>
</dbReference>
<dbReference type="SUPFAM" id="SSF52210">
    <property type="entry name" value="Succinyl-CoA synthetase domains"/>
    <property type="match status" value="2"/>
</dbReference>
<dbReference type="PROSITE" id="PS50975">
    <property type="entry name" value="ATP_GRASP"/>
    <property type="match status" value="1"/>
</dbReference>
<dbReference type="SUPFAM" id="SSF51735">
    <property type="entry name" value="NAD(P)-binding Rossmann-fold domains"/>
    <property type="match status" value="1"/>
</dbReference>
<dbReference type="PATRIC" id="fig|1579979.3.peg.990"/>
<dbReference type="Pfam" id="PF13549">
    <property type="entry name" value="ATP-grasp_5"/>
    <property type="match status" value="1"/>
</dbReference>
<dbReference type="GO" id="GO:0016874">
    <property type="term" value="F:ligase activity"/>
    <property type="evidence" value="ECO:0007669"/>
    <property type="project" value="UniProtKB-KW"/>
</dbReference>
<dbReference type="InterPro" id="IPR016102">
    <property type="entry name" value="Succinyl-CoA_synth-like"/>
</dbReference>
<evidence type="ECO:0000256" key="3">
    <source>
        <dbReference type="ARBA" id="ARBA00022840"/>
    </source>
</evidence>
<dbReference type="InterPro" id="IPR051538">
    <property type="entry name" value="Acyl-CoA_Synth/Transferase"/>
</dbReference>
<dbReference type="Pfam" id="PF13380">
    <property type="entry name" value="CoA_binding_2"/>
    <property type="match status" value="1"/>
</dbReference>
<sequence>MSIRYLDKLFRPHSVVVFGASERHDSVGRAVFSNLLAAGFQGEVRAINPKYREVQGQPCYHELSELDRVPDLAVICTPPATVPGIIEAMGEAGVRAAVVITAGFEVEATGGPRHRQAMLEAAGRHGIRLLGPNCVGLLLPGVGLNASFAPEMARSGGIACIAQSGGLATSILDWAASRNIGFSAFVSMGNCLDVDIPDVVDYFGADAGTRAILLYVESVGDGRKFLSAARAAARNKPMIVVKSGRVAEGARAALSHTGSLTGRDDVFDAALQRSGALRVYGIEDLFSAAELLAHAQRLSGPRLAILTNTGGAGILATDALILGGGQLAELSEATLERLDACLPVNWSRANPVDIIGDAEADRYLEAFELLAADEGVDAILLVHAPTAMVETEALAKALVPVAREARPAVLGCFLGGESARRAARRFSAAGLASFSTPEDAVKAFLQLDAYHRNQASLTEIPDSRPQDFEIDVAGIGERIGCVHEQGRRWLSEAEAKAVLTEVGIPVVETRIVGSAEDAAGEAAEIGFPVALKVVSSKITHKSDIGGVALDLEGPEAVREAARRIERLARRAGFDDIDGFAVQPMVRRPDALELILGASTDPIFGPVLMFGQGGTAVEVLADHALALPPLNRKLAGELIDRTRVARLMAGYRDTPPVDRQGVIDALLRLSALVLAEPRIESLDINPLLVDSEGIVALDARIELRQDPSPRPRPAIAPYPDHERETFEFQGHPIEIRPIRPEDEPAHAEFFDSLDVEDVRFRFFGVIRHPEHGQIARFTQIDYDREIAFIAAELDPPHRTLGVVRAVLDRAHRRAEFAVVVRSAIKGGGLGKRLLVKLIDYCRRVGVEHLVGQVMQDNTRMLSLARELGFELGPAEEGVHSVVLELQPD</sequence>
<keyword evidence="3" id="KW-0067">ATP-binding</keyword>
<dbReference type="GO" id="GO:0016747">
    <property type="term" value="F:acyltransferase activity, transferring groups other than amino-acyl groups"/>
    <property type="evidence" value="ECO:0007669"/>
    <property type="project" value="InterPro"/>
</dbReference>
<dbReference type="SUPFAM" id="SSF56059">
    <property type="entry name" value="Glutathione synthetase ATP-binding domain-like"/>
    <property type="match status" value="1"/>
</dbReference>
<dbReference type="SMART" id="SM00881">
    <property type="entry name" value="CoA_binding"/>
    <property type="match status" value="1"/>
</dbReference>